<evidence type="ECO:0000313" key="3">
    <source>
        <dbReference type="Proteomes" id="UP001196661"/>
    </source>
</evidence>
<dbReference type="RefSeq" id="WP_215617523.1">
    <property type="nucleotide sequence ID" value="NZ_JADOER010000004.1"/>
</dbReference>
<sequence length="317" mass="36905">MTAYNDQRATVTVQSTTRIPTFLIIGVQKAGTTSIYNYLKQHPQIYMSPVKETGFLERDWEQAPADIQRLKKNGIVTWPQYQQLFSQANEQHIAVGEASPNYMFHHRSSAQQIRRRLPGVKLIAILRNPVERACSDYLMHMRDAIGSQTALAEQVRSRGNSSYVLLKGKYYEQLKYFMDVFGRDQVDVFLYDDLRDDAQEFMRSMYASIGVNRDFIANTAKKSQTAQVPKNQTFNRLLKTQNPIRRMATNLMQVVPTDLRQQIRNRLIALNSDDKTKAKFTEEDMILLHQYYREDILQLQDLIQHDLSAWLGDRDAW</sequence>
<reference evidence="2 3" key="1">
    <citation type="journal article" date="2021" name="Mar. Drugs">
        <title>Genome Reduction and Secondary Metabolism of the Marine Sponge-Associated Cyanobacterium Leptothoe.</title>
        <authorList>
            <person name="Konstantinou D."/>
            <person name="Popin R.V."/>
            <person name="Fewer D.P."/>
            <person name="Sivonen K."/>
            <person name="Gkelis S."/>
        </authorList>
    </citation>
    <scope>NUCLEOTIDE SEQUENCE [LARGE SCALE GENOMIC DNA]</scope>
    <source>
        <strain evidence="2 3">TAU-MAC 1615</strain>
    </source>
</reference>
<gene>
    <name evidence="2" type="ORF">IXB28_05485</name>
</gene>
<dbReference type="SUPFAM" id="SSF52540">
    <property type="entry name" value="P-loop containing nucleoside triphosphate hydrolases"/>
    <property type="match status" value="1"/>
</dbReference>
<dbReference type="EMBL" id="JADOER010000004">
    <property type="protein sequence ID" value="MBT9311648.1"/>
    <property type="molecule type" value="Genomic_DNA"/>
</dbReference>
<dbReference type="PANTHER" id="PTHR10605:SF56">
    <property type="entry name" value="BIFUNCTIONAL HEPARAN SULFATE N-DEACETYLASE_N-SULFOTRANSFERASE"/>
    <property type="match status" value="1"/>
</dbReference>
<name>A0ABS5Y1F4_9CYAN</name>
<evidence type="ECO:0000256" key="1">
    <source>
        <dbReference type="ARBA" id="ARBA00022679"/>
    </source>
</evidence>
<dbReference type="InterPro" id="IPR037359">
    <property type="entry name" value="NST/OST"/>
</dbReference>
<dbReference type="Pfam" id="PF13469">
    <property type="entry name" value="Sulfotransfer_3"/>
    <property type="match status" value="1"/>
</dbReference>
<comment type="caution">
    <text evidence="2">The sequence shown here is derived from an EMBL/GenBank/DDBJ whole genome shotgun (WGS) entry which is preliminary data.</text>
</comment>
<dbReference type="Gene3D" id="3.40.50.300">
    <property type="entry name" value="P-loop containing nucleotide triphosphate hydrolases"/>
    <property type="match status" value="1"/>
</dbReference>
<accession>A0ABS5Y1F4</accession>
<keyword evidence="1" id="KW-0808">Transferase</keyword>
<dbReference type="Proteomes" id="UP001196661">
    <property type="component" value="Unassembled WGS sequence"/>
</dbReference>
<keyword evidence="3" id="KW-1185">Reference proteome</keyword>
<protein>
    <submittedName>
        <fullName evidence="2">Sulfotransferase</fullName>
    </submittedName>
</protein>
<evidence type="ECO:0000313" key="2">
    <source>
        <dbReference type="EMBL" id="MBT9311648.1"/>
    </source>
</evidence>
<dbReference type="InterPro" id="IPR027417">
    <property type="entry name" value="P-loop_NTPase"/>
</dbReference>
<organism evidence="2 3">
    <name type="scientific">Leptothoe kymatousa TAU-MAC 1615</name>
    <dbReference type="NCBI Taxonomy" id="2364775"/>
    <lineage>
        <taxon>Bacteria</taxon>
        <taxon>Bacillati</taxon>
        <taxon>Cyanobacteriota</taxon>
        <taxon>Cyanophyceae</taxon>
        <taxon>Nodosilineales</taxon>
        <taxon>Cymatolegaceae</taxon>
        <taxon>Leptothoe</taxon>
        <taxon>Leptothoe kymatousa</taxon>
    </lineage>
</organism>
<dbReference type="PANTHER" id="PTHR10605">
    <property type="entry name" value="HEPARAN SULFATE SULFOTRANSFERASE"/>
    <property type="match status" value="1"/>
</dbReference>
<proteinExistence type="predicted"/>